<dbReference type="InterPro" id="IPR029061">
    <property type="entry name" value="THDP-binding"/>
</dbReference>
<evidence type="ECO:0000256" key="2">
    <source>
        <dbReference type="ARBA" id="ARBA00003906"/>
    </source>
</evidence>
<dbReference type="SMART" id="SM00861">
    <property type="entry name" value="Transket_pyr"/>
    <property type="match status" value="1"/>
</dbReference>
<dbReference type="EMBL" id="MWQY01000002">
    <property type="protein sequence ID" value="ORC37729.1"/>
    <property type="molecule type" value="Genomic_DNA"/>
</dbReference>
<feature type="domain" description="Transketolase-like pyrimidine-binding" evidence="5">
    <location>
        <begin position="395"/>
        <end position="570"/>
    </location>
</feature>
<dbReference type="InterPro" id="IPR009014">
    <property type="entry name" value="Transketo_C/PFOR_II"/>
</dbReference>
<keyword evidence="4" id="KW-0786">Thiamine pyrophosphate</keyword>
<dbReference type="Gene3D" id="3.40.50.920">
    <property type="match status" value="1"/>
</dbReference>
<dbReference type="GO" id="GO:0016624">
    <property type="term" value="F:oxidoreductase activity, acting on the aldehyde or oxo group of donors, disulfide as acceptor"/>
    <property type="evidence" value="ECO:0007669"/>
    <property type="project" value="InterPro"/>
</dbReference>
<comment type="cofactor">
    <cofactor evidence="1">
        <name>thiamine diphosphate</name>
        <dbReference type="ChEBI" id="CHEBI:58937"/>
    </cofactor>
</comment>
<evidence type="ECO:0000313" key="7">
    <source>
        <dbReference type="Proteomes" id="UP000192343"/>
    </source>
</evidence>
<keyword evidence="7" id="KW-1185">Reference proteome</keyword>
<sequence length="723" mass="78761">MKKHTLSVDFHWEKWSAEEADLKGLGKKTAARLLFEIDLIHHFEQELLRLKNADAVWGPVHSSVGQEAVAAASIGPLKKSDKVLGSHRAHHQFLSKALNYVLGDWDPGTQEWPGEAQEVVNRTFAEILGLAPGYCGGRGGSMHLRWKEAGFLGSNAIVGGGIPLAVGAAYAEQKLKSGNVVVCYFGDGAANQGAFHEALNLAGIWKLPIIFFVENNEFAVGTRNDDACAVKDISQRAASYGMDGYIVDGQDTPGIYRLMEKVSGEIRKGGRPAIVEAKCWRHYHHAGDVPGSSYGYRDKEEEARRLALDPRTRFPESLLEQKLLTKKEISAIEAAAKKAVETALDFCVEGEDKTIIKESLWPDPATAGEGMRSDGSELEGLPYIDDTYSGPKKKARYSESIALVTGRWMEKDSTVYEFGEEIANFGGGAYGATKGLPDRFPEQVVNTPISEAGFTGLACGAAMTGLKTIIEIMFPDFALVAGDQLFNQIAKARHMYGGKTDLPLVARARIATGVGYGGQHSMDPVALFALFSGWRIVAPGNAFDYIGLFNTAMHSNDPVIFLEHHSLYTKSFEIPENDLDYCIPFGKAKIIKPGDDITVLVYGVMGERCRKIAEKLSGQGVSAEIIDLRSLDLPSIDYDTIGRSLQKTGVMAIVEEAAGAQTIGPRIAEQVMVRFFDYLDAPVGCISSLNVPNSVSRRLEAAAIISDDEIEEKLTAMAKRAWR</sequence>
<dbReference type="AlphaFoldDB" id="A0A1Y1S1X4"/>
<dbReference type="InterPro" id="IPR005475">
    <property type="entry name" value="Transketolase-like_Pyr-bd"/>
</dbReference>
<evidence type="ECO:0000256" key="1">
    <source>
        <dbReference type="ARBA" id="ARBA00001964"/>
    </source>
</evidence>
<protein>
    <recommendedName>
        <fullName evidence="5">Transketolase-like pyrimidine-binding domain-containing protein</fullName>
    </recommendedName>
</protein>
<dbReference type="OrthoDB" id="8732661at2"/>
<comment type="function">
    <text evidence="2">E1 component of the 2-oxoglutarate dehydrogenase (OGDH) complex which catalyzes the decarboxylation of 2-oxoglutarate, the first step in the conversion of 2-oxoglutarate to succinyl-CoA and CO(2).</text>
</comment>
<dbReference type="PANTHER" id="PTHR43257:SF2">
    <property type="entry name" value="PYRUVATE DEHYDROGENASE E1 COMPONENT SUBUNIT BETA"/>
    <property type="match status" value="1"/>
</dbReference>
<dbReference type="CDD" id="cd02000">
    <property type="entry name" value="TPP_E1_PDC_ADC_BCADC"/>
    <property type="match status" value="1"/>
</dbReference>
<dbReference type="STRING" id="1963862.B4O97_01635"/>
<dbReference type="Pfam" id="PF02780">
    <property type="entry name" value="Transketolase_C"/>
    <property type="match status" value="1"/>
</dbReference>
<dbReference type="SUPFAM" id="SSF52922">
    <property type="entry name" value="TK C-terminal domain-like"/>
    <property type="match status" value="1"/>
</dbReference>
<gene>
    <name evidence="6" type="ORF">B4O97_01635</name>
</gene>
<organism evidence="6 7">
    <name type="scientific">Marispirochaeta aestuarii</name>
    <dbReference type="NCBI Taxonomy" id="1963862"/>
    <lineage>
        <taxon>Bacteria</taxon>
        <taxon>Pseudomonadati</taxon>
        <taxon>Spirochaetota</taxon>
        <taxon>Spirochaetia</taxon>
        <taxon>Spirochaetales</taxon>
        <taxon>Spirochaetaceae</taxon>
        <taxon>Marispirochaeta</taxon>
    </lineage>
</organism>
<reference evidence="6 7" key="1">
    <citation type="submission" date="2017-03" db="EMBL/GenBank/DDBJ databases">
        <title>Draft Genome sequence of Marispirochaeta sp. strain JC444.</title>
        <authorList>
            <person name="Shivani Y."/>
            <person name="Subhash Y."/>
            <person name="Sasikala C."/>
            <person name="Ramana C."/>
        </authorList>
    </citation>
    <scope>NUCLEOTIDE SEQUENCE [LARGE SCALE GENOMIC DNA]</scope>
    <source>
        <strain evidence="6 7">JC444</strain>
    </source>
</reference>
<dbReference type="InterPro" id="IPR033248">
    <property type="entry name" value="Transketolase_C"/>
</dbReference>
<evidence type="ECO:0000256" key="3">
    <source>
        <dbReference type="ARBA" id="ARBA00023002"/>
    </source>
</evidence>
<dbReference type="SUPFAM" id="SSF52518">
    <property type="entry name" value="Thiamin diphosphate-binding fold (THDP-binding)"/>
    <property type="match status" value="2"/>
</dbReference>
<accession>A0A1Y1S1X4</accession>
<evidence type="ECO:0000259" key="5">
    <source>
        <dbReference type="SMART" id="SM00861"/>
    </source>
</evidence>
<dbReference type="Pfam" id="PF00676">
    <property type="entry name" value="E1_dh"/>
    <property type="match status" value="1"/>
</dbReference>
<comment type="caution">
    <text evidence="6">The sequence shown here is derived from an EMBL/GenBank/DDBJ whole genome shotgun (WGS) entry which is preliminary data.</text>
</comment>
<dbReference type="RefSeq" id="WP_083047672.1">
    <property type="nucleotide sequence ID" value="NZ_CAXXQO010000003.1"/>
</dbReference>
<dbReference type="Gene3D" id="3.40.50.970">
    <property type="match status" value="2"/>
</dbReference>
<proteinExistence type="predicted"/>
<dbReference type="InterPro" id="IPR001017">
    <property type="entry name" value="DH_E1"/>
</dbReference>
<name>A0A1Y1S1X4_9SPIO</name>
<dbReference type="Pfam" id="PF02779">
    <property type="entry name" value="Transket_pyr"/>
    <property type="match status" value="1"/>
</dbReference>
<dbReference type="Proteomes" id="UP000192343">
    <property type="component" value="Unassembled WGS sequence"/>
</dbReference>
<dbReference type="PANTHER" id="PTHR43257">
    <property type="entry name" value="PYRUVATE DEHYDROGENASE E1 COMPONENT BETA SUBUNIT"/>
    <property type="match status" value="1"/>
</dbReference>
<evidence type="ECO:0000313" key="6">
    <source>
        <dbReference type="EMBL" id="ORC37729.1"/>
    </source>
</evidence>
<keyword evidence="3" id="KW-0560">Oxidoreductase</keyword>
<evidence type="ECO:0000256" key="4">
    <source>
        <dbReference type="ARBA" id="ARBA00023052"/>
    </source>
</evidence>
<dbReference type="CDD" id="cd07036">
    <property type="entry name" value="TPP_PYR_E1-PDHc-beta_like"/>
    <property type="match status" value="1"/>
</dbReference>